<dbReference type="PATRIC" id="fig|28229.4.peg.4228"/>
<dbReference type="AlphaFoldDB" id="A0A099KCL9"/>
<dbReference type="NCBIfam" id="NF038232">
    <property type="entry name" value="STM3845_fam"/>
    <property type="match status" value="1"/>
</dbReference>
<accession>A0A099KCL9</accession>
<dbReference type="EMBL" id="JQED01000055">
    <property type="protein sequence ID" value="KGJ87333.1"/>
    <property type="molecule type" value="Genomic_DNA"/>
</dbReference>
<name>A0A099KCL9_COLPS</name>
<sequence>MWFNHPRYLNAKKCFLEEADENSLKDLSNHLPKILFICGGDPKFCFNRHKIEEYLLKHHKDLLFFRAENAWEAISNAASKNTNKVNALDLEKWLAEFSDAVIILVESFGTVAELGAFSISAPLRQKLLPIINNKFEKDESFINTGPVRWVDNDSNFGPTIFTDFSTILTCMPQVVERLSRKQKKKLNESTELFGHLKFSRKEFLFFILYVVTALGPVSEKEICELVSRKIGFGKQVSQAKEISFVLSLCIALGIVQFTEVKGIMLFTCIDYIKLYAHQSTKLTLEKSVQLRAKCLADLLFIDEFRETLSGITNEIT</sequence>
<evidence type="ECO:0000313" key="2">
    <source>
        <dbReference type="Proteomes" id="UP000029843"/>
    </source>
</evidence>
<dbReference type="RefSeq" id="WP_223303709.1">
    <property type="nucleotide sequence ID" value="NZ_JQED01000055.1"/>
</dbReference>
<dbReference type="Proteomes" id="UP000029843">
    <property type="component" value="Unassembled WGS sequence"/>
</dbReference>
<evidence type="ECO:0000313" key="1">
    <source>
        <dbReference type="EMBL" id="KGJ87333.1"/>
    </source>
</evidence>
<gene>
    <name evidence="1" type="ORF">ND2E_0740</name>
</gene>
<comment type="caution">
    <text evidence="1">The sequence shown here is derived from an EMBL/GenBank/DDBJ whole genome shotgun (WGS) entry which is preliminary data.</text>
</comment>
<reference evidence="1 2" key="1">
    <citation type="submission" date="2014-08" db="EMBL/GenBank/DDBJ databases">
        <title>Genomic and Phenotypic Diversity of Colwellia psychrerythraea strains from Disparate Marine Basins.</title>
        <authorList>
            <person name="Techtmann S.M."/>
            <person name="Stelling S.C."/>
            <person name="Utturkar S.M."/>
            <person name="Alshibli N."/>
            <person name="Harris A."/>
            <person name="Brown S.D."/>
            <person name="Hazen T.C."/>
        </authorList>
    </citation>
    <scope>NUCLEOTIDE SEQUENCE [LARGE SCALE GENOMIC DNA]</scope>
    <source>
        <strain evidence="1 2">ND2E</strain>
    </source>
</reference>
<protein>
    <submittedName>
        <fullName evidence="1">Uncharacterized protein</fullName>
    </submittedName>
</protein>
<dbReference type="InterPro" id="IPR049725">
    <property type="entry name" value="STM3845-like"/>
</dbReference>
<organism evidence="1 2">
    <name type="scientific">Colwellia psychrerythraea</name>
    <name type="common">Vibrio psychroerythus</name>
    <dbReference type="NCBI Taxonomy" id="28229"/>
    <lineage>
        <taxon>Bacteria</taxon>
        <taxon>Pseudomonadati</taxon>
        <taxon>Pseudomonadota</taxon>
        <taxon>Gammaproteobacteria</taxon>
        <taxon>Alteromonadales</taxon>
        <taxon>Colwelliaceae</taxon>
        <taxon>Colwellia</taxon>
    </lineage>
</organism>
<proteinExistence type="predicted"/>